<dbReference type="EMBL" id="SJPG01000001">
    <property type="protein sequence ID" value="TWT62653.1"/>
    <property type="molecule type" value="Genomic_DNA"/>
</dbReference>
<dbReference type="InterPro" id="IPR010496">
    <property type="entry name" value="AL/BT2_dom"/>
</dbReference>
<dbReference type="Pfam" id="PF06439">
    <property type="entry name" value="3keto-disac_hyd"/>
    <property type="match status" value="1"/>
</dbReference>
<dbReference type="RefSeq" id="WP_146504484.1">
    <property type="nucleotide sequence ID" value="NZ_SJPG01000001.1"/>
</dbReference>
<evidence type="ECO:0000313" key="4">
    <source>
        <dbReference type="Proteomes" id="UP000316095"/>
    </source>
</evidence>
<dbReference type="AlphaFoldDB" id="A0A5C5XJX3"/>
<keyword evidence="4" id="KW-1185">Reference proteome</keyword>
<feature type="domain" description="3-keto-alpha-glucoside-1,2-lyase/3-keto-2-hydroxy-glucal hydratase" evidence="2">
    <location>
        <begin position="27"/>
        <end position="208"/>
    </location>
</feature>
<dbReference type="Proteomes" id="UP000316095">
    <property type="component" value="Unassembled WGS sequence"/>
</dbReference>
<gene>
    <name evidence="3" type="ORF">Pan54_33970</name>
</gene>
<sequence length="212" mass="23978" precursor="true">MRQISLILVATVSLLSMASTLQAGEDGWVSLMDGKTFDGWKINEHPDSWKIEEGAFVCQGERSHLFYVGDDKPFKNFEFQCQVKTLPNSNGGIYFHTKYQDEGWPKGGFECQVNNTYEKDPKKTASIYAVSNILYDSPAVDNEWFDYKIIVKGNHVQTLINDKVCVDYYEPPGAQPGEGFDRVLSSGTFALQAHDPGSKVYFRDIKVKRLPE</sequence>
<name>A0A5C5XJX3_9PLAN</name>
<dbReference type="GO" id="GO:0016787">
    <property type="term" value="F:hydrolase activity"/>
    <property type="evidence" value="ECO:0007669"/>
    <property type="project" value="InterPro"/>
</dbReference>
<dbReference type="OrthoDB" id="242352at2"/>
<accession>A0A5C5XJX3</accession>
<proteinExistence type="predicted"/>
<dbReference type="Gene3D" id="2.60.120.560">
    <property type="entry name" value="Exo-inulinase, domain 1"/>
    <property type="match status" value="1"/>
</dbReference>
<evidence type="ECO:0000313" key="3">
    <source>
        <dbReference type="EMBL" id="TWT62653.1"/>
    </source>
</evidence>
<feature type="chain" id="PRO_5022830890" description="3-keto-alpha-glucoside-1,2-lyase/3-keto-2-hydroxy-glucal hydratase domain-containing protein" evidence="1">
    <location>
        <begin position="24"/>
        <end position="212"/>
    </location>
</feature>
<organism evidence="3 4">
    <name type="scientific">Rubinisphaera italica</name>
    <dbReference type="NCBI Taxonomy" id="2527969"/>
    <lineage>
        <taxon>Bacteria</taxon>
        <taxon>Pseudomonadati</taxon>
        <taxon>Planctomycetota</taxon>
        <taxon>Planctomycetia</taxon>
        <taxon>Planctomycetales</taxon>
        <taxon>Planctomycetaceae</taxon>
        <taxon>Rubinisphaera</taxon>
    </lineage>
</organism>
<reference evidence="3 4" key="1">
    <citation type="submission" date="2019-02" db="EMBL/GenBank/DDBJ databases">
        <title>Deep-cultivation of Planctomycetes and their phenomic and genomic characterization uncovers novel biology.</title>
        <authorList>
            <person name="Wiegand S."/>
            <person name="Jogler M."/>
            <person name="Boedeker C."/>
            <person name="Pinto D."/>
            <person name="Vollmers J."/>
            <person name="Rivas-Marin E."/>
            <person name="Kohn T."/>
            <person name="Peeters S.H."/>
            <person name="Heuer A."/>
            <person name="Rast P."/>
            <person name="Oberbeckmann S."/>
            <person name="Bunk B."/>
            <person name="Jeske O."/>
            <person name="Meyerdierks A."/>
            <person name="Storesund J.E."/>
            <person name="Kallscheuer N."/>
            <person name="Luecker S."/>
            <person name="Lage O.M."/>
            <person name="Pohl T."/>
            <person name="Merkel B.J."/>
            <person name="Hornburger P."/>
            <person name="Mueller R.-W."/>
            <person name="Bruemmer F."/>
            <person name="Labrenz M."/>
            <person name="Spormann A.M."/>
            <person name="Op Den Camp H."/>
            <person name="Overmann J."/>
            <person name="Amann R."/>
            <person name="Jetten M.S.M."/>
            <person name="Mascher T."/>
            <person name="Medema M.H."/>
            <person name="Devos D.P."/>
            <person name="Kaster A.-K."/>
            <person name="Ovreas L."/>
            <person name="Rohde M."/>
            <person name="Galperin M.Y."/>
            <person name="Jogler C."/>
        </authorList>
    </citation>
    <scope>NUCLEOTIDE SEQUENCE [LARGE SCALE GENOMIC DNA]</scope>
    <source>
        <strain evidence="3 4">Pan54</strain>
    </source>
</reference>
<comment type="caution">
    <text evidence="3">The sequence shown here is derived from an EMBL/GenBank/DDBJ whole genome shotgun (WGS) entry which is preliminary data.</text>
</comment>
<feature type="signal peptide" evidence="1">
    <location>
        <begin position="1"/>
        <end position="23"/>
    </location>
</feature>
<keyword evidence="1" id="KW-0732">Signal</keyword>
<evidence type="ECO:0000259" key="2">
    <source>
        <dbReference type="Pfam" id="PF06439"/>
    </source>
</evidence>
<protein>
    <recommendedName>
        <fullName evidence="2">3-keto-alpha-glucoside-1,2-lyase/3-keto-2-hydroxy-glucal hydratase domain-containing protein</fullName>
    </recommendedName>
</protein>
<evidence type="ECO:0000256" key="1">
    <source>
        <dbReference type="SAM" id="SignalP"/>
    </source>
</evidence>